<dbReference type="Gene3D" id="3.90.550.10">
    <property type="entry name" value="Spore Coat Polysaccharide Biosynthesis Protein SpsA, Chain A"/>
    <property type="match status" value="1"/>
</dbReference>
<accession>A0A2S7RWG7</accession>
<evidence type="ECO:0000313" key="3">
    <source>
        <dbReference type="Proteomes" id="UP000237934"/>
    </source>
</evidence>
<dbReference type="SUPFAM" id="SSF53448">
    <property type="entry name" value="Nucleotide-diphospho-sugar transferases"/>
    <property type="match status" value="1"/>
</dbReference>
<comment type="caution">
    <text evidence="2">The sequence shown here is derived from an EMBL/GenBank/DDBJ whole genome shotgun (WGS) entry which is preliminary data.</text>
</comment>
<dbReference type="AlphaFoldDB" id="A0A2S7RWG7"/>
<dbReference type="InterPro" id="IPR029044">
    <property type="entry name" value="Nucleotide-diphossugar_trans"/>
</dbReference>
<proteinExistence type="predicted"/>
<dbReference type="Pfam" id="PF10111">
    <property type="entry name" value="Glyco_tranf_2_2"/>
    <property type="match status" value="1"/>
</dbReference>
<organism evidence="2 3">
    <name type="scientific">Enterococcus mundtii</name>
    <dbReference type="NCBI Taxonomy" id="53346"/>
    <lineage>
        <taxon>Bacteria</taxon>
        <taxon>Bacillati</taxon>
        <taxon>Bacillota</taxon>
        <taxon>Bacilli</taxon>
        <taxon>Lactobacillales</taxon>
        <taxon>Enterococcaceae</taxon>
        <taxon>Enterococcus</taxon>
    </lineage>
</organism>
<name>A0A2S7RWG7_ENTMU</name>
<dbReference type="RefSeq" id="WP_104871210.1">
    <property type="nucleotide sequence ID" value="NZ_PUAP01000016.1"/>
</dbReference>
<feature type="domain" description="Glycosyltransferase 2-like prokaryotic type" evidence="1">
    <location>
        <begin position="70"/>
        <end position="222"/>
    </location>
</feature>
<dbReference type="EMBL" id="PUAP01000016">
    <property type="protein sequence ID" value="PQF24261.1"/>
    <property type="molecule type" value="Genomic_DNA"/>
</dbReference>
<dbReference type="InterPro" id="IPR019290">
    <property type="entry name" value="GlycosylTrfase-like_prok"/>
</dbReference>
<evidence type="ECO:0000259" key="1">
    <source>
        <dbReference type="Pfam" id="PF10111"/>
    </source>
</evidence>
<sequence>MKEYIGNSNIHSFVTVAMNKSKELNRLLEYIEKIICPDLYQFEWIIVTNDLISTSSIPNVSIYEHAQGNISQLRNYGANFAKGEFITFLDVDMIFKKDFLEEIILKLKKVTKKTVLLHYIYAFNVEDTIPNRSIFKKISPMNLGQFLKIYEDVWSDYRKDVFQLYKNDLSTMRAPWVYGWSGAFTCNKFEFKKVNGFDESFSGWGAEDTDLSYRLFLNNNNFVISEKSPVVHYPHPSKSKNISKEYFNNRCKLFMKNPAIESELYQYVTGINLNNVLNKLEVTVICSMSPVYAHHDLSAIKSKMKSNNLFIGTDSLGILKHLLPQEILVWSDRFEQVVNNHLSTIKTTKYFGVSTNYKDNYFDCVFLFDAGISILPTLKKRIFMEASRIGTEVYLVKDPLFYPLEEFKLETTEFLNNEIINIEI</sequence>
<protein>
    <recommendedName>
        <fullName evidence="1">Glycosyltransferase 2-like prokaryotic type domain-containing protein</fullName>
    </recommendedName>
</protein>
<reference evidence="2 3" key="1">
    <citation type="journal article" date="2018" name="Pathog. Dis.">
        <title>Whole-genome sequencing based characterization of antimicrobial resistance in Enterococcus.</title>
        <authorList>
            <person name="Tyson G."/>
        </authorList>
    </citation>
    <scope>NUCLEOTIDE SEQUENCE [LARGE SCALE GENOMIC DNA]</scope>
    <source>
        <strain evidence="2 3">CVM N55263</strain>
    </source>
</reference>
<dbReference type="Proteomes" id="UP000237934">
    <property type="component" value="Unassembled WGS sequence"/>
</dbReference>
<evidence type="ECO:0000313" key="2">
    <source>
        <dbReference type="EMBL" id="PQF24261.1"/>
    </source>
</evidence>
<gene>
    <name evidence="2" type="ORF">CUS89_04530</name>
</gene>
<dbReference type="CDD" id="cd00761">
    <property type="entry name" value="Glyco_tranf_GTA_type"/>
    <property type="match status" value="1"/>
</dbReference>